<dbReference type="SUPFAM" id="SSF103088">
    <property type="entry name" value="OmpA-like"/>
    <property type="match status" value="1"/>
</dbReference>
<organism evidence="7 8">
    <name type="scientific">Ohtaekwangia koreensis</name>
    <dbReference type="NCBI Taxonomy" id="688867"/>
    <lineage>
        <taxon>Bacteria</taxon>
        <taxon>Pseudomonadati</taxon>
        <taxon>Bacteroidota</taxon>
        <taxon>Cytophagia</taxon>
        <taxon>Cytophagales</taxon>
        <taxon>Fulvivirgaceae</taxon>
        <taxon>Ohtaekwangia</taxon>
    </lineage>
</organism>
<dbReference type="InterPro" id="IPR011042">
    <property type="entry name" value="6-blade_b-propeller_TolB-like"/>
</dbReference>
<evidence type="ECO:0000313" key="7">
    <source>
        <dbReference type="EMBL" id="SKC49131.1"/>
    </source>
</evidence>
<dbReference type="PANTHER" id="PTHR30329">
    <property type="entry name" value="STATOR ELEMENT OF FLAGELLAR MOTOR COMPLEX"/>
    <property type="match status" value="1"/>
</dbReference>
<dbReference type="STRING" id="688867.SAMN05660236_0981"/>
<evidence type="ECO:0000256" key="5">
    <source>
        <dbReference type="SAM" id="Phobius"/>
    </source>
</evidence>
<dbReference type="PANTHER" id="PTHR30329:SF21">
    <property type="entry name" value="LIPOPROTEIN YIAD-RELATED"/>
    <property type="match status" value="1"/>
</dbReference>
<dbReference type="Pfam" id="PF00691">
    <property type="entry name" value="OmpA"/>
    <property type="match status" value="1"/>
</dbReference>
<gene>
    <name evidence="7" type="ORF">SAMN05660236_0981</name>
</gene>
<dbReference type="Gene3D" id="2.120.10.30">
    <property type="entry name" value="TolB, C-terminal domain"/>
    <property type="match status" value="1"/>
</dbReference>
<dbReference type="GO" id="GO:0009279">
    <property type="term" value="C:cell outer membrane"/>
    <property type="evidence" value="ECO:0007669"/>
    <property type="project" value="UniProtKB-SubCell"/>
</dbReference>
<dbReference type="Gene3D" id="3.30.1330.60">
    <property type="entry name" value="OmpA-like domain"/>
    <property type="match status" value="1"/>
</dbReference>
<sequence length="667" mass="76479">MNFLPNKGSVKTYFLIFITAFWLLLHVPLLAQKPKQKFKKGGIVELNDSLTSYSQSDIFDFPNLNKVLYYKDAAKLGRIKALAATGDYEQQYSELKVYVKNFGVDNFSHDIQLLWDFAKLSEKLGPPGEAVLLYKLVLKHYKQSIDEQQVKREFDTLTKNQKDLYVPLKQYYELVAFRKEIDTLRPPQGVLLNMGYGVNSEKEDYGPTIGNVDNVLLFTSKRNSKIDPLNKTYNEDLFYTIKQEQDTVWGFAEDFKTINTRYNEGSASLSKDGKHLYFARCNSPDSYGNCDIFVSDLRSDSTWGTPRNLGANINTTSWDSQPSLSHSGDTLYFSSDRIGGFGYSDIYFSVKDPKGNWRKAQNIGPIINTRAFEVSPFYHHKFKVLYFSSNGQPLNFGDFDIYKSYSQGNTWGEPKNIGPLVNSVGSEYYFTIDSQSNRLYYAHSAEDDLKNLDLYSFPVPMEAQPEAIVNLKGKLINSETKKPFRGIVSVIDLDKGVEVAPKFLREDGSFDFRLINKRNYLLIIQGDDFFRIEQIFYMEGDREMNLETEPIESKMAFKSLEFENGKADILTTMHDDLNKIANFLIDHPQLALSISGHTDSQGNEMSNLKLSQARADAIKAYLIYQYKIDTKRIEAHGFGSSKPIVEEKTDEDRGLNRRVEFEIRKFE</sequence>
<evidence type="ECO:0000256" key="2">
    <source>
        <dbReference type="ARBA" id="ARBA00023136"/>
    </source>
</evidence>
<evidence type="ECO:0000256" key="1">
    <source>
        <dbReference type="ARBA" id="ARBA00004442"/>
    </source>
</evidence>
<evidence type="ECO:0000259" key="6">
    <source>
        <dbReference type="PROSITE" id="PS51123"/>
    </source>
</evidence>
<dbReference type="EMBL" id="FUZU01000001">
    <property type="protein sequence ID" value="SKC49131.1"/>
    <property type="molecule type" value="Genomic_DNA"/>
</dbReference>
<dbReference type="InterPro" id="IPR006665">
    <property type="entry name" value="OmpA-like"/>
</dbReference>
<dbReference type="PRINTS" id="PR01021">
    <property type="entry name" value="OMPADOMAIN"/>
</dbReference>
<name>A0A1T5JCH7_9BACT</name>
<protein>
    <submittedName>
        <fullName evidence="7">WD40-like Beta Propeller Repeat</fullName>
    </submittedName>
</protein>
<comment type="subcellular location">
    <subcellularLocation>
        <location evidence="1">Cell outer membrane</location>
    </subcellularLocation>
</comment>
<dbReference type="PROSITE" id="PS51123">
    <property type="entry name" value="OMPA_2"/>
    <property type="match status" value="1"/>
</dbReference>
<evidence type="ECO:0000256" key="4">
    <source>
        <dbReference type="PROSITE-ProRule" id="PRU00473"/>
    </source>
</evidence>
<dbReference type="SUPFAM" id="SSF82171">
    <property type="entry name" value="DPP6 N-terminal domain-like"/>
    <property type="match status" value="1"/>
</dbReference>
<reference evidence="7 8" key="1">
    <citation type="submission" date="2017-02" db="EMBL/GenBank/DDBJ databases">
        <authorList>
            <person name="Peterson S.W."/>
        </authorList>
    </citation>
    <scope>NUCLEOTIDE SEQUENCE [LARGE SCALE GENOMIC DNA]</scope>
    <source>
        <strain evidence="7 8">DSM 25262</strain>
    </source>
</reference>
<keyword evidence="2 4" id="KW-0472">Membrane</keyword>
<dbReference type="Proteomes" id="UP000190961">
    <property type="component" value="Unassembled WGS sequence"/>
</dbReference>
<dbReference type="InterPro" id="IPR006664">
    <property type="entry name" value="OMP_bac"/>
</dbReference>
<feature type="domain" description="OmpA-like" evidence="6">
    <location>
        <begin position="549"/>
        <end position="667"/>
    </location>
</feature>
<feature type="transmembrane region" description="Helical" evidence="5">
    <location>
        <begin position="12"/>
        <end position="31"/>
    </location>
</feature>
<dbReference type="CDD" id="cd07185">
    <property type="entry name" value="OmpA_C-like"/>
    <property type="match status" value="1"/>
</dbReference>
<keyword evidence="5" id="KW-1133">Transmembrane helix</keyword>
<evidence type="ECO:0000256" key="3">
    <source>
        <dbReference type="ARBA" id="ARBA00023237"/>
    </source>
</evidence>
<keyword evidence="8" id="KW-1185">Reference proteome</keyword>
<accession>A0A1T5JCH7</accession>
<evidence type="ECO:0000313" key="8">
    <source>
        <dbReference type="Proteomes" id="UP000190961"/>
    </source>
</evidence>
<proteinExistence type="predicted"/>
<keyword evidence="3" id="KW-0998">Cell outer membrane</keyword>
<dbReference type="InterPro" id="IPR036737">
    <property type="entry name" value="OmpA-like_sf"/>
</dbReference>
<dbReference type="Pfam" id="PF07676">
    <property type="entry name" value="PD40"/>
    <property type="match status" value="3"/>
</dbReference>
<keyword evidence="5" id="KW-0812">Transmembrane</keyword>
<dbReference type="InterPro" id="IPR050330">
    <property type="entry name" value="Bact_OuterMem_StrucFunc"/>
</dbReference>
<dbReference type="AlphaFoldDB" id="A0A1T5JCH7"/>
<dbReference type="InterPro" id="IPR011659">
    <property type="entry name" value="WD40"/>
</dbReference>